<dbReference type="Proteomes" id="UP000805193">
    <property type="component" value="Unassembled WGS sequence"/>
</dbReference>
<comment type="caution">
    <text evidence="1">The sequence shown here is derived from an EMBL/GenBank/DDBJ whole genome shotgun (WGS) entry which is preliminary data.</text>
</comment>
<reference evidence="1 2" key="1">
    <citation type="journal article" date="2020" name="Cell">
        <title>Large-Scale Comparative Analyses of Tick Genomes Elucidate Their Genetic Diversity and Vector Capacities.</title>
        <authorList>
            <consortium name="Tick Genome and Microbiome Consortium (TIGMIC)"/>
            <person name="Jia N."/>
            <person name="Wang J."/>
            <person name="Shi W."/>
            <person name="Du L."/>
            <person name="Sun Y."/>
            <person name="Zhan W."/>
            <person name="Jiang J.F."/>
            <person name="Wang Q."/>
            <person name="Zhang B."/>
            <person name="Ji P."/>
            <person name="Bell-Sakyi L."/>
            <person name="Cui X.M."/>
            <person name="Yuan T.T."/>
            <person name="Jiang B.G."/>
            <person name="Yang W.F."/>
            <person name="Lam T.T."/>
            <person name="Chang Q.C."/>
            <person name="Ding S.J."/>
            <person name="Wang X.J."/>
            <person name="Zhu J.G."/>
            <person name="Ruan X.D."/>
            <person name="Zhao L."/>
            <person name="Wei J.T."/>
            <person name="Ye R.Z."/>
            <person name="Que T.C."/>
            <person name="Du C.H."/>
            <person name="Zhou Y.H."/>
            <person name="Cheng J.X."/>
            <person name="Dai P.F."/>
            <person name="Guo W.B."/>
            <person name="Han X.H."/>
            <person name="Huang E.J."/>
            <person name="Li L.F."/>
            <person name="Wei W."/>
            <person name="Gao Y.C."/>
            <person name="Liu J.Z."/>
            <person name="Shao H.Z."/>
            <person name="Wang X."/>
            <person name="Wang C.C."/>
            <person name="Yang T.C."/>
            <person name="Huo Q.B."/>
            <person name="Li W."/>
            <person name="Chen H.Y."/>
            <person name="Chen S.E."/>
            <person name="Zhou L.G."/>
            <person name="Ni X.B."/>
            <person name="Tian J.H."/>
            <person name="Sheng Y."/>
            <person name="Liu T."/>
            <person name="Pan Y.S."/>
            <person name="Xia L.Y."/>
            <person name="Li J."/>
            <person name="Zhao F."/>
            <person name="Cao W.C."/>
        </authorList>
    </citation>
    <scope>NUCLEOTIDE SEQUENCE [LARGE SCALE GENOMIC DNA]</scope>
    <source>
        <strain evidence="1">Iper-2018</strain>
    </source>
</reference>
<name>A0AC60QIX0_IXOPE</name>
<evidence type="ECO:0000313" key="2">
    <source>
        <dbReference type="Proteomes" id="UP000805193"/>
    </source>
</evidence>
<sequence length="456" mass="51090">MIVGGDFNAANVDWGYAKTSPRGRQLADAYERANLLMVNDPNVKTRYGTNRRSGDTTPDLTLVTPRARATWNLSDDPWGSDHYPIRLELMGVKRTREKRITRTTLWDKFRESEKVMELAESTDTFTAAMVQATKAATVEKLVDMDTPTPDTRLLSLWNQRSIALDKYRRTKDPEQLAQVNNLTKEAKDHARNLSTENWFALCESFNEHTSLSKAWAVCNAMFGKKKTTHTIQNMALGLDKTIEEIAEEIGPIYFPQPTVTPEAEVYEREEVDPTDPINADFTEWEMEAAITKGRTKSTPGPDLVSGSMQSAGGSANSAVKTHQRPEWKLSWVSPIPKAGKASNVPENTRPISLTSVLCKVMERMVLARLDWITEEKGTYHPAQTGFRKHLGTHDSLELIRQGVTQLPAAHYQVRIMVAVDVKKANDSNEVEGLRAINRGSGLHSKVTPIRRPSNTT</sequence>
<evidence type="ECO:0000313" key="1">
    <source>
        <dbReference type="EMBL" id="KAG0432923.1"/>
    </source>
</evidence>
<accession>A0AC60QIX0</accession>
<proteinExistence type="predicted"/>
<protein>
    <submittedName>
        <fullName evidence="1">Uncharacterized protein</fullName>
    </submittedName>
</protein>
<dbReference type="EMBL" id="JABSTQ010009103">
    <property type="protein sequence ID" value="KAG0432923.1"/>
    <property type="molecule type" value="Genomic_DNA"/>
</dbReference>
<organism evidence="1 2">
    <name type="scientific">Ixodes persulcatus</name>
    <name type="common">Taiga tick</name>
    <dbReference type="NCBI Taxonomy" id="34615"/>
    <lineage>
        <taxon>Eukaryota</taxon>
        <taxon>Metazoa</taxon>
        <taxon>Ecdysozoa</taxon>
        <taxon>Arthropoda</taxon>
        <taxon>Chelicerata</taxon>
        <taxon>Arachnida</taxon>
        <taxon>Acari</taxon>
        <taxon>Parasitiformes</taxon>
        <taxon>Ixodida</taxon>
        <taxon>Ixodoidea</taxon>
        <taxon>Ixodidae</taxon>
        <taxon>Ixodinae</taxon>
        <taxon>Ixodes</taxon>
    </lineage>
</organism>
<gene>
    <name evidence="1" type="ORF">HPB47_020385</name>
</gene>
<keyword evidence="2" id="KW-1185">Reference proteome</keyword>